<keyword evidence="1 3" id="KW-0646">Protease inhibitor</keyword>
<dbReference type="AlphaFoldDB" id="A0AA38F0B6"/>
<reference evidence="5 6" key="1">
    <citation type="journal article" date="2021" name="Nat. Plants">
        <title>The Taxus genome provides insights into paclitaxel biosynthesis.</title>
        <authorList>
            <person name="Xiong X."/>
            <person name="Gou J."/>
            <person name="Liao Q."/>
            <person name="Li Y."/>
            <person name="Zhou Q."/>
            <person name="Bi G."/>
            <person name="Li C."/>
            <person name="Du R."/>
            <person name="Wang X."/>
            <person name="Sun T."/>
            <person name="Guo L."/>
            <person name="Liang H."/>
            <person name="Lu P."/>
            <person name="Wu Y."/>
            <person name="Zhang Z."/>
            <person name="Ro D.K."/>
            <person name="Shang Y."/>
            <person name="Huang S."/>
            <person name="Yan J."/>
        </authorList>
    </citation>
    <scope>NUCLEOTIDE SEQUENCE [LARGE SCALE GENOMIC DNA]</scope>
    <source>
        <strain evidence="5">Ta-2019</strain>
    </source>
</reference>
<evidence type="ECO:0000313" key="5">
    <source>
        <dbReference type="EMBL" id="KAH9288654.1"/>
    </source>
</evidence>
<dbReference type="EMBL" id="JAHRHJ020003813">
    <property type="protein sequence ID" value="KAH9288654.1"/>
    <property type="molecule type" value="Genomic_DNA"/>
</dbReference>
<dbReference type="InterPro" id="IPR046350">
    <property type="entry name" value="Cystatin_sf"/>
</dbReference>
<organism evidence="5 6">
    <name type="scientific">Taxus chinensis</name>
    <name type="common">Chinese yew</name>
    <name type="synonym">Taxus wallichiana var. chinensis</name>
    <dbReference type="NCBI Taxonomy" id="29808"/>
    <lineage>
        <taxon>Eukaryota</taxon>
        <taxon>Viridiplantae</taxon>
        <taxon>Streptophyta</taxon>
        <taxon>Embryophyta</taxon>
        <taxon>Tracheophyta</taxon>
        <taxon>Spermatophyta</taxon>
        <taxon>Pinopsida</taxon>
        <taxon>Pinidae</taxon>
        <taxon>Conifers II</taxon>
        <taxon>Cupressales</taxon>
        <taxon>Taxaceae</taxon>
        <taxon>Taxus</taxon>
    </lineage>
</organism>
<dbReference type="PANTHER" id="PTHR11413">
    <property type="entry name" value="CYSTATIN FAMILY MEMBER"/>
    <property type="match status" value="1"/>
</dbReference>
<sequence length="148" mass="17474">MNTKSRFLRRFCTDTTYPIPPNLKREYDVRSMAITEGFRRICKAEGKVPVEIGEREVAAARFAVDEYNKRQNDDLSYERVVKAERLLVAGSKYYLIMEVKKKEREELKICKAEVWDRPWLKQKQLKVFEFKRPTAEAEAKVKPGYSCE</sequence>
<dbReference type="InterPro" id="IPR000010">
    <property type="entry name" value="Cystatin_dom"/>
</dbReference>
<accession>A0AA38F0B6</accession>
<dbReference type="SUPFAM" id="SSF54403">
    <property type="entry name" value="Cystatin/monellin"/>
    <property type="match status" value="1"/>
</dbReference>
<feature type="non-terminal residue" evidence="5">
    <location>
        <position position="1"/>
    </location>
</feature>
<keyword evidence="6" id="KW-1185">Reference proteome</keyword>
<evidence type="ECO:0000256" key="3">
    <source>
        <dbReference type="RuleBase" id="RU362130"/>
    </source>
</evidence>
<dbReference type="Pfam" id="PF16845">
    <property type="entry name" value="SQAPI"/>
    <property type="match status" value="1"/>
</dbReference>
<dbReference type="InterPro" id="IPR027214">
    <property type="entry name" value="Cystatin"/>
</dbReference>
<dbReference type="GO" id="GO:0004869">
    <property type="term" value="F:cysteine-type endopeptidase inhibitor activity"/>
    <property type="evidence" value="ECO:0007669"/>
    <property type="project" value="UniProtKB-KW"/>
</dbReference>
<feature type="domain" description="Cystatin" evidence="4">
    <location>
        <begin position="40"/>
        <end position="133"/>
    </location>
</feature>
<dbReference type="CDD" id="cd00042">
    <property type="entry name" value="CY"/>
    <property type="match status" value="1"/>
</dbReference>
<dbReference type="Gene3D" id="3.10.450.10">
    <property type="match status" value="1"/>
</dbReference>
<protein>
    <recommendedName>
        <fullName evidence="3">Cysteine proteinase inhibitor</fullName>
    </recommendedName>
</protein>
<keyword evidence="2 3" id="KW-0789">Thiol protease inhibitor</keyword>
<dbReference type="SMART" id="SM00043">
    <property type="entry name" value="CY"/>
    <property type="match status" value="1"/>
</dbReference>
<name>A0AA38F0B6_TAXCH</name>
<evidence type="ECO:0000256" key="2">
    <source>
        <dbReference type="ARBA" id="ARBA00022704"/>
    </source>
</evidence>
<evidence type="ECO:0000259" key="4">
    <source>
        <dbReference type="SMART" id="SM00043"/>
    </source>
</evidence>
<evidence type="ECO:0000313" key="6">
    <source>
        <dbReference type="Proteomes" id="UP000824469"/>
    </source>
</evidence>
<comment type="caution">
    <text evidence="5">The sequence shown here is derived from an EMBL/GenBank/DDBJ whole genome shotgun (WGS) entry which is preliminary data.</text>
</comment>
<comment type="similarity">
    <text evidence="3">Belongs to the cystatin family. Phytocystatin subfamily.</text>
</comment>
<gene>
    <name evidence="5" type="ORF">KI387_032771</name>
</gene>
<dbReference type="PANTHER" id="PTHR11413:SF103">
    <property type="entry name" value="CYSTEINE PROTEINASE INHIBITOR 12"/>
    <property type="match status" value="1"/>
</dbReference>
<proteinExistence type="inferred from homology"/>
<dbReference type="Proteomes" id="UP000824469">
    <property type="component" value="Unassembled WGS sequence"/>
</dbReference>
<evidence type="ECO:0000256" key="1">
    <source>
        <dbReference type="ARBA" id="ARBA00022690"/>
    </source>
</evidence>
<dbReference type="OMA" id="ICKAEVW"/>